<dbReference type="AlphaFoldDB" id="A0A3P7JEU3"/>
<keyword evidence="2" id="KW-1185">Reference proteome</keyword>
<sequence>MIKACSRRSDETLNAFEDMKPKLLSLRDMWTEWETEVMRLEEIAKEGIAKRTNTLRDELEAIRIVESKFDELVPLLSASARLASNQRLEQLRIKVRQLSRPESSQLFSPPNDSLHRCQNHSTSFYVTVVGTG</sequence>
<protein>
    <submittedName>
        <fullName evidence="1">Uncharacterized protein</fullName>
    </submittedName>
</protein>
<organism evidence="1 2">
    <name type="scientific">Strongylus vulgaris</name>
    <name type="common">Blood worm</name>
    <dbReference type="NCBI Taxonomy" id="40348"/>
    <lineage>
        <taxon>Eukaryota</taxon>
        <taxon>Metazoa</taxon>
        <taxon>Ecdysozoa</taxon>
        <taxon>Nematoda</taxon>
        <taxon>Chromadorea</taxon>
        <taxon>Rhabditida</taxon>
        <taxon>Rhabditina</taxon>
        <taxon>Rhabditomorpha</taxon>
        <taxon>Strongyloidea</taxon>
        <taxon>Strongylidae</taxon>
        <taxon>Strongylus</taxon>
    </lineage>
</organism>
<proteinExistence type="predicted"/>
<name>A0A3P7JEU3_STRVU</name>
<accession>A0A3P7JEU3</accession>
<dbReference type="Proteomes" id="UP000270094">
    <property type="component" value="Unassembled WGS sequence"/>
</dbReference>
<reference evidence="1 2" key="1">
    <citation type="submission" date="2018-11" db="EMBL/GenBank/DDBJ databases">
        <authorList>
            <consortium name="Pathogen Informatics"/>
        </authorList>
    </citation>
    <scope>NUCLEOTIDE SEQUENCE [LARGE SCALE GENOMIC DNA]</scope>
</reference>
<dbReference type="OrthoDB" id="10485716at2759"/>
<gene>
    <name evidence="1" type="ORF">SVUK_LOCUS19108</name>
</gene>
<evidence type="ECO:0000313" key="1">
    <source>
        <dbReference type="EMBL" id="VDM84110.1"/>
    </source>
</evidence>
<evidence type="ECO:0000313" key="2">
    <source>
        <dbReference type="Proteomes" id="UP000270094"/>
    </source>
</evidence>
<dbReference type="EMBL" id="UYYB01127689">
    <property type="protein sequence ID" value="VDM84110.1"/>
    <property type="molecule type" value="Genomic_DNA"/>
</dbReference>